<gene>
    <name evidence="7" type="ORF">TM35_000017170</name>
</gene>
<feature type="transmembrane region" description="Helical" evidence="5">
    <location>
        <begin position="185"/>
        <end position="212"/>
    </location>
</feature>
<comment type="caution">
    <text evidence="7">The sequence shown here is derived from an EMBL/GenBank/DDBJ whole genome shotgun (WGS) entry which is preliminary data.</text>
</comment>
<organism evidence="7 8">
    <name type="scientific">Trypanosoma theileri</name>
    <dbReference type="NCBI Taxonomy" id="67003"/>
    <lineage>
        <taxon>Eukaryota</taxon>
        <taxon>Discoba</taxon>
        <taxon>Euglenozoa</taxon>
        <taxon>Kinetoplastea</taxon>
        <taxon>Metakinetoplastina</taxon>
        <taxon>Trypanosomatida</taxon>
        <taxon>Trypanosomatidae</taxon>
        <taxon>Trypanosoma</taxon>
    </lineage>
</organism>
<comment type="subcellular location">
    <subcellularLocation>
        <location evidence="1">Membrane</location>
        <topology evidence="1">Multi-pass membrane protein</topology>
    </subcellularLocation>
</comment>
<dbReference type="Pfam" id="PF01529">
    <property type="entry name" value="DHHC"/>
    <property type="match status" value="1"/>
</dbReference>
<comment type="domain">
    <text evidence="5">The DHHC domain is required for palmitoyltransferase activity.</text>
</comment>
<evidence type="ECO:0000313" key="8">
    <source>
        <dbReference type="Proteomes" id="UP000192257"/>
    </source>
</evidence>
<keyword evidence="4 5" id="KW-0472">Membrane</keyword>
<keyword evidence="2 5" id="KW-0812">Transmembrane</keyword>
<evidence type="ECO:0000256" key="4">
    <source>
        <dbReference type="ARBA" id="ARBA00023136"/>
    </source>
</evidence>
<dbReference type="GeneID" id="39981178"/>
<dbReference type="RefSeq" id="XP_028887906.1">
    <property type="nucleotide sequence ID" value="XM_029021398.1"/>
</dbReference>
<keyword evidence="5" id="KW-0012">Acyltransferase</keyword>
<dbReference type="EC" id="2.3.1.225" evidence="5"/>
<feature type="transmembrane region" description="Helical" evidence="5">
    <location>
        <begin position="162"/>
        <end position="179"/>
    </location>
</feature>
<evidence type="ECO:0000256" key="3">
    <source>
        <dbReference type="ARBA" id="ARBA00022989"/>
    </source>
</evidence>
<dbReference type="GO" id="GO:0019706">
    <property type="term" value="F:protein-cysteine S-palmitoyltransferase activity"/>
    <property type="evidence" value="ECO:0007669"/>
    <property type="project" value="UniProtKB-EC"/>
</dbReference>
<dbReference type="AlphaFoldDB" id="A0A1X0PBJ7"/>
<feature type="transmembrane region" description="Helical" evidence="5">
    <location>
        <begin position="24"/>
        <end position="47"/>
    </location>
</feature>
<keyword evidence="8" id="KW-1185">Reference proteome</keyword>
<dbReference type="VEuPathDB" id="TriTrypDB:TM35_000017170"/>
<reference evidence="7 8" key="1">
    <citation type="submission" date="2017-03" db="EMBL/GenBank/DDBJ databases">
        <title>An alternative strategy for trypanosome survival in the mammalian bloodstream revealed through genome and transcriptome analysis of the ubiquitous bovine parasite Trypanosoma (Megatrypanum) theileri.</title>
        <authorList>
            <person name="Kelly S."/>
            <person name="Ivens A."/>
            <person name="Mott A."/>
            <person name="O'Neill E."/>
            <person name="Emms D."/>
            <person name="Macleod O."/>
            <person name="Voorheis P."/>
            <person name="Matthews J."/>
            <person name="Matthews K."/>
            <person name="Carrington M."/>
        </authorList>
    </citation>
    <scope>NUCLEOTIDE SEQUENCE [LARGE SCALE GENOMIC DNA]</scope>
    <source>
        <strain evidence="7">Edinburgh</strain>
    </source>
</reference>
<evidence type="ECO:0000259" key="6">
    <source>
        <dbReference type="Pfam" id="PF01529"/>
    </source>
</evidence>
<feature type="domain" description="Palmitoyltransferase DHHC" evidence="6">
    <location>
        <begin position="94"/>
        <end position="220"/>
    </location>
</feature>
<name>A0A1X0PBJ7_9TRYP</name>
<comment type="catalytic activity">
    <reaction evidence="5">
        <text>L-cysteinyl-[protein] + hexadecanoyl-CoA = S-hexadecanoyl-L-cysteinyl-[protein] + CoA</text>
        <dbReference type="Rhea" id="RHEA:36683"/>
        <dbReference type="Rhea" id="RHEA-COMP:10131"/>
        <dbReference type="Rhea" id="RHEA-COMP:11032"/>
        <dbReference type="ChEBI" id="CHEBI:29950"/>
        <dbReference type="ChEBI" id="CHEBI:57287"/>
        <dbReference type="ChEBI" id="CHEBI:57379"/>
        <dbReference type="ChEBI" id="CHEBI:74151"/>
        <dbReference type="EC" id="2.3.1.225"/>
    </reaction>
</comment>
<feature type="transmembrane region" description="Helical" evidence="5">
    <location>
        <begin position="59"/>
        <end position="83"/>
    </location>
</feature>
<protein>
    <recommendedName>
        <fullName evidence="5">Palmitoyltransferase</fullName>
        <ecNumber evidence="5">2.3.1.225</ecNumber>
    </recommendedName>
</protein>
<accession>A0A1X0PBJ7</accession>
<evidence type="ECO:0000256" key="5">
    <source>
        <dbReference type="RuleBase" id="RU079119"/>
    </source>
</evidence>
<dbReference type="InterPro" id="IPR001594">
    <property type="entry name" value="Palmitoyltrfase_DHHC"/>
</dbReference>
<evidence type="ECO:0000256" key="1">
    <source>
        <dbReference type="ARBA" id="ARBA00004141"/>
    </source>
</evidence>
<dbReference type="OrthoDB" id="331948at2759"/>
<keyword evidence="5" id="KW-0808">Transferase</keyword>
<dbReference type="GO" id="GO:0016020">
    <property type="term" value="C:membrane"/>
    <property type="evidence" value="ECO:0007669"/>
    <property type="project" value="UniProtKB-SubCell"/>
</dbReference>
<dbReference type="Proteomes" id="UP000192257">
    <property type="component" value="Unassembled WGS sequence"/>
</dbReference>
<sequence>MVASLGLVGRRVLFLGRLNVARDYLPGILVILAIPICTVVFFRFTLFNALVLQHVSYNCLLISTCLAILLSLSSEVMMLLLFFCDPGFTSDTEDENSHYCPVCCLYVRDYDHHCGIVGACIGEKNMGFFVFFLITVASLMWICAFFSGLLWFLLLKETTPEGSFINMIMVMLIKEWWMSSLIRPFVAISCVLFCYGAICTSALGIFYWVYVFRGLYSLERRRRPYQRGNVGDVLRHMCHAQLSGKILGTFTHDEIST</sequence>
<dbReference type="PROSITE" id="PS50216">
    <property type="entry name" value="DHHC"/>
    <property type="match status" value="1"/>
</dbReference>
<comment type="similarity">
    <text evidence="5">Belongs to the DHHC palmitoyltransferase family.</text>
</comment>
<evidence type="ECO:0000313" key="7">
    <source>
        <dbReference type="EMBL" id="ORC93840.1"/>
    </source>
</evidence>
<proteinExistence type="inferred from homology"/>
<feature type="transmembrane region" description="Helical" evidence="5">
    <location>
        <begin position="128"/>
        <end position="155"/>
    </location>
</feature>
<evidence type="ECO:0000256" key="2">
    <source>
        <dbReference type="ARBA" id="ARBA00022692"/>
    </source>
</evidence>
<keyword evidence="3 5" id="KW-1133">Transmembrane helix</keyword>
<dbReference type="EMBL" id="NBCO01000001">
    <property type="protein sequence ID" value="ORC93840.1"/>
    <property type="molecule type" value="Genomic_DNA"/>
</dbReference>